<dbReference type="Gene3D" id="1.10.340.70">
    <property type="match status" value="1"/>
</dbReference>
<gene>
    <name evidence="3" type="ORF">Tco_0893688</name>
</gene>
<dbReference type="InterPro" id="IPR036397">
    <property type="entry name" value="RNaseH_sf"/>
</dbReference>
<dbReference type="Pfam" id="PF17919">
    <property type="entry name" value="RT_RNaseH_2"/>
    <property type="match status" value="1"/>
</dbReference>
<feature type="domain" description="Integrase catalytic" evidence="2">
    <location>
        <begin position="1224"/>
        <end position="1320"/>
    </location>
</feature>
<dbReference type="PANTHER" id="PTHR48475">
    <property type="entry name" value="RIBONUCLEASE H"/>
    <property type="match status" value="1"/>
</dbReference>
<feature type="compositionally biased region" description="Basic and acidic residues" evidence="1">
    <location>
        <begin position="374"/>
        <end position="383"/>
    </location>
</feature>
<dbReference type="InterPro" id="IPR043502">
    <property type="entry name" value="DNA/RNA_pol_sf"/>
</dbReference>
<accession>A0ABQ5C9I9</accession>
<dbReference type="Gene3D" id="3.30.420.10">
    <property type="entry name" value="Ribonuclease H-like superfamily/Ribonuclease H"/>
    <property type="match status" value="1"/>
</dbReference>
<dbReference type="EMBL" id="BQNB010014080">
    <property type="protein sequence ID" value="GJT23751.1"/>
    <property type="molecule type" value="Genomic_DNA"/>
</dbReference>
<evidence type="ECO:0000313" key="3">
    <source>
        <dbReference type="EMBL" id="GJT23751.1"/>
    </source>
</evidence>
<organism evidence="3 4">
    <name type="scientific">Tanacetum coccineum</name>
    <dbReference type="NCBI Taxonomy" id="301880"/>
    <lineage>
        <taxon>Eukaryota</taxon>
        <taxon>Viridiplantae</taxon>
        <taxon>Streptophyta</taxon>
        <taxon>Embryophyta</taxon>
        <taxon>Tracheophyta</taxon>
        <taxon>Spermatophyta</taxon>
        <taxon>Magnoliopsida</taxon>
        <taxon>eudicotyledons</taxon>
        <taxon>Gunneridae</taxon>
        <taxon>Pentapetalae</taxon>
        <taxon>asterids</taxon>
        <taxon>campanulids</taxon>
        <taxon>Asterales</taxon>
        <taxon>Asteraceae</taxon>
        <taxon>Asteroideae</taxon>
        <taxon>Anthemideae</taxon>
        <taxon>Anthemidinae</taxon>
        <taxon>Tanacetum</taxon>
    </lineage>
</organism>
<dbReference type="SUPFAM" id="SSF53098">
    <property type="entry name" value="Ribonuclease H-like"/>
    <property type="match status" value="1"/>
</dbReference>
<dbReference type="InterPro" id="IPR041577">
    <property type="entry name" value="RT_RNaseH_2"/>
</dbReference>
<dbReference type="PANTHER" id="PTHR48475:SF2">
    <property type="entry name" value="RIBONUCLEASE H"/>
    <property type="match status" value="1"/>
</dbReference>
<evidence type="ECO:0000313" key="4">
    <source>
        <dbReference type="Proteomes" id="UP001151760"/>
    </source>
</evidence>
<name>A0ABQ5C9I9_9ASTR</name>
<feature type="compositionally biased region" description="Basic residues" evidence="1">
    <location>
        <begin position="358"/>
        <end position="367"/>
    </location>
</feature>
<dbReference type="InterPro" id="IPR012337">
    <property type="entry name" value="RNaseH-like_sf"/>
</dbReference>
<protein>
    <submittedName>
        <fullName evidence="3">Reverse transcriptase domain-containing protein</fullName>
    </submittedName>
</protein>
<comment type="caution">
    <text evidence="3">The sequence shown here is derived from an EMBL/GenBank/DDBJ whole genome shotgun (WGS) entry which is preliminary data.</text>
</comment>
<dbReference type="Gene3D" id="3.10.10.10">
    <property type="entry name" value="HIV Type 1 Reverse Transcriptase, subunit A, domain 1"/>
    <property type="match status" value="1"/>
</dbReference>
<dbReference type="Proteomes" id="UP001151760">
    <property type="component" value="Unassembled WGS sequence"/>
</dbReference>
<dbReference type="InterPro" id="IPR001584">
    <property type="entry name" value="Integrase_cat-core"/>
</dbReference>
<dbReference type="InterPro" id="IPR005162">
    <property type="entry name" value="Retrotrans_gag_dom"/>
</dbReference>
<reference evidence="3" key="1">
    <citation type="journal article" date="2022" name="Int. J. Mol. Sci.">
        <title>Draft Genome of Tanacetum Coccineum: Genomic Comparison of Closely Related Tanacetum-Family Plants.</title>
        <authorList>
            <person name="Yamashiro T."/>
            <person name="Shiraishi A."/>
            <person name="Nakayama K."/>
            <person name="Satake H."/>
        </authorList>
    </citation>
    <scope>NUCLEOTIDE SEQUENCE</scope>
</reference>
<proteinExistence type="predicted"/>
<dbReference type="Pfam" id="PF00078">
    <property type="entry name" value="RVT_1"/>
    <property type="match status" value="1"/>
</dbReference>
<dbReference type="SUPFAM" id="SSF56672">
    <property type="entry name" value="DNA/RNA polymerases"/>
    <property type="match status" value="1"/>
</dbReference>
<evidence type="ECO:0000256" key="1">
    <source>
        <dbReference type="SAM" id="MobiDB-lite"/>
    </source>
</evidence>
<dbReference type="Gene3D" id="3.30.70.270">
    <property type="match status" value="2"/>
</dbReference>
<keyword evidence="3" id="KW-0808">Transferase</keyword>
<sequence>MIIVQEAVAFTFQATDAVSSLCLSGLPLSCFSTRPPVLHPISGRRYPRTPEGRRSRKLLQQIGTIRGTQLLNYHKLRMTGPISDPTTPVNRVDTNEPNDSPNIQEQILNHISSLKALVQLHNESPTGSVKPIRLTFDDEEQPAEKLEEPEDLRKPYKEVLKSPFSRQIIEFSAPNHRMPTNLRIYDGSTDPDDHITRFVGATNQGEWEMLVWCRMFQQTLDGPTRGWFDRLPNGCIDNWTYLREAFVERFALRRKCCKDPTEVSKIIRKANETLPDFKKRWTEEMSYIPDVPTVMQISSFMSNSKCPELARRFSDQVPKTVTKMMKRVDDFVKSDEVFKNTELPKGEFPERSIATQHRGSRPPRHSYRNGPSRMDAHPKRDHYQSYVPPRAPDRRYDNRRHDHRRLEVNHLRLDSLTKLPSEILATELQLQLPPCPPTVAPPKKENLDRYCEYHGEKGHYTNDCFHLKKQLEVALESGKLNHLIKDVRQRGNNRGRPAGNNNGRGRVINMVHRSGKSLKRKSPYKQHEEWMNGIATLCARTEPVYECRWSDRKITEQETIKEKVEERLTPEGEERVLVNPAFPEQTITIESRFSAECHGRLIRLLKDNMDVFAWQPSDMAGIPKRLVRHALNVNNSVPLVAQKRRVLGTEKSQVVAKEVEEWVRAGIVKPVKYPTWISNPVLVKKVDDTWRMCIDFKNLNTACPKDYYPLPEIDLKIEAVMGYPFKCFLDAYKGYHQIQMSEEDEEKTAFYTDQGTYCYLKMPFGLKNAGATYQRLVDSAFQAQLGRNLEAYVDDMVIKSKTEQDMIIDIAETFDNLRRINMKLNPMKCSSGVGEGKFLGYMVTLEGIRANPKKTKAIADMQSPKTLKEMQSLSGKLAALNQFLSRFAERSLPFFEMLKNITKERKDEYRWTEEAERAFQKLKRLILELPTLTTPEEKETLYVYLATSREAVSGVLVANRNGKQTPIRYVSRTLHEAERNYAPLEKLALCLLHLSRRLRRYFEAHPIQVITDQPIKQILNKPEVSGKLAKYAVELGAYNIAYIPRTSVKGQGLDVKVDSKLAAYQMNGEFVASSEGMAKYLAKAKEELLLNAKSVDVEEVSTIVEEEGRNWMTSIIECPEKGIWSSDENEARSLRMKIGQYVMEDGVLFKKSYLSPMLRCVGPLQANYIIREVHEGACGMHTGARSVVAKIMRQGYYWPSMHGDTKEVGLSQKVPENSSSLSFGLQRVIITDNGTQLVNDPFKSWCEKWKIKQMNTAVAHPQANGLVERANKSLMHGLKARLGRERVGWVDELPNILWAHCTMLKTSNGETPFSLTYGSEAVIPTEIGMPTYRTLHFNEAQNEEEIRLNLDLSQERRETAAIREAKYKKKVEQYYNKRV</sequence>
<keyword evidence="3" id="KW-0695">RNA-directed DNA polymerase</keyword>
<dbReference type="InterPro" id="IPR043128">
    <property type="entry name" value="Rev_trsase/Diguanyl_cyclase"/>
</dbReference>
<feature type="region of interest" description="Disordered" evidence="1">
    <location>
        <begin position="344"/>
        <end position="397"/>
    </location>
</feature>
<keyword evidence="4" id="KW-1185">Reference proteome</keyword>
<reference evidence="3" key="2">
    <citation type="submission" date="2022-01" db="EMBL/GenBank/DDBJ databases">
        <authorList>
            <person name="Yamashiro T."/>
            <person name="Shiraishi A."/>
            <person name="Satake H."/>
            <person name="Nakayama K."/>
        </authorList>
    </citation>
    <scope>NUCLEOTIDE SEQUENCE</scope>
</reference>
<evidence type="ECO:0000259" key="2">
    <source>
        <dbReference type="PROSITE" id="PS50994"/>
    </source>
</evidence>
<keyword evidence="3" id="KW-0548">Nucleotidyltransferase</keyword>
<dbReference type="Pfam" id="PF03732">
    <property type="entry name" value="Retrotrans_gag"/>
    <property type="match status" value="1"/>
</dbReference>
<dbReference type="PROSITE" id="PS50994">
    <property type="entry name" value="INTEGRASE"/>
    <property type="match status" value="1"/>
</dbReference>
<dbReference type="GO" id="GO:0003964">
    <property type="term" value="F:RNA-directed DNA polymerase activity"/>
    <property type="evidence" value="ECO:0007669"/>
    <property type="project" value="UniProtKB-KW"/>
</dbReference>
<dbReference type="CDD" id="cd01647">
    <property type="entry name" value="RT_LTR"/>
    <property type="match status" value="1"/>
</dbReference>
<dbReference type="InterPro" id="IPR000477">
    <property type="entry name" value="RT_dom"/>
</dbReference>